<dbReference type="GO" id="GO:0005634">
    <property type="term" value="C:nucleus"/>
    <property type="evidence" value="ECO:0007669"/>
    <property type="project" value="UniProtKB-SubCell"/>
</dbReference>
<dbReference type="OrthoDB" id="2136125at2759"/>
<feature type="region of interest" description="Disordered" evidence="7">
    <location>
        <begin position="191"/>
        <end position="211"/>
    </location>
</feature>
<comment type="caution">
    <text evidence="8">The sequence shown here is derived from an EMBL/GenBank/DDBJ whole genome shotgun (WGS) entry which is preliminary data.</text>
</comment>
<protein>
    <recommendedName>
        <fullName evidence="4">Cilia- and flagella-associated protein 299</fullName>
    </recommendedName>
</protein>
<dbReference type="PANTHER" id="PTHR33588:SF1">
    <property type="entry name" value="CILIA- AND FLAGELLA-ASSOCIATED PROTEIN 299"/>
    <property type="match status" value="1"/>
</dbReference>
<dbReference type="InterPro" id="IPR027887">
    <property type="entry name" value="DUF4464"/>
</dbReference>
<evidence type="ECO:0000256" key="5">
    <source>
        <dbReference type="ARBA" id="ARBA00022490"/>
    </source>
</evidence>
<keyword evidence="9" id="KW-1185">Reference proteome</keyword>
<name>A0A7I8VBZ4_9ANNE</name>
<evidence type="ECO:0000256" key="7">
    <source>
        <dbReference type="SAM" id="MobiDB-lite"/>
    </source>
</evidence>
<dbReference type="Proteomes" id="UP000549394">
    <property type="component" value="Unassembled WGS sequence"/>
</dbReference>
<comment type="function">
    <text evidence="1">May be involved in spermatogenesis.</text>
</comment>
<organism evidence="8 9">
    <name type="scientific">Dimorphilus gyrociliatus</name>
    <dbReference type="NCBI Taxonomy" id="2664684"/>
    <lineage>
        <taxon>Eukaryota</taxon>
        <taxon>Metazoa</taxon>
        <taxon>Spiralia</taxon>
        <taxon>Lophotrochozoa</taxon>
        <taxon>Annelida</taxon>
        <taxon>Polychaeta</taxon>
        <taxon>Polychaeta incertae sedis</taxon>
        <taxon>Dinophilidae</taxon>
        <taxon>Dimorphilus</taxon>
    </lineage>
</organism>
<dbReference type="Pfam" id="PF14713">
    <property type="entry name" value="DUF4464"/>
    <property type="match status" value="1"/>
</dbReference>
<evidence type="ECO:0000256" key="4">
    <source>
        <dbReference type="ARBA" id="ARBA00021436"/>
    </source>
</evidence>
<reference evidence="8 9" key="1">
    <citation type="submission" date="2020-08" db="EMBL/GenBank/DDBJ databases">
        <authorList>
            <person name="Hejnol A."/>
        </authorList>
    </citation>
    <scope>NUCLEOTIDE SEQUENCE [LARGE SCALE GENOMIC DNA]</scope>
</reference>
<evidence type="ECO:0000256" key="6">
    <source>
        <dbReference type="ARBA" id="ARBA00023242"/>
    </source>
</evidence>
<keyword evidence="5" id="KW-0963">Cytoplasm</keyword>
<dbReference type="AlphaFoldDB" id="A0A7I8VBZ4"/>
<dbReference type="PANTHER" id="PTHR33588">
    <property type="entry name" value="CILIA- AND FLAGELLA-ASSOCIATED PROTEIN 299"/>
    <property type="match status" value="1"/>
</dbReference>
<gene>
    <name evidence="8" type="ORF">DGYR_LOCUS1931</name>
</gene>
<comment type="subcellular location">
    <subcellularLocation>
        <location evidence="3">Cytoplasm</location>
    </subcellularLocation>
    <subcellularLocation>
        <location evidence="2">Nucleus</location>
    </subcellularLocation>
</comment>
<dbReference type="EMBL" id="CAJFCJ010000003">
    <property type="protein sequence ID" value="CAD5112863.1"/>
    <property type="molecule type" value="Genomic_DNA"/>
</dbReference>
<evidence type="ECO:0000256" key="1">
    <source>
        <dbReference type="ARBA" id="ARBA00003056"/>
    </source>
</evidence>
<sequence>MEEEVQGGSDNIATEYGTYEEFLDSQITSLDLYYLEDEELARQLVELGYRGSGEVLKREEFEARKAAAEASRVSKRSQQKTLASSGKEIKDPFLRSLAEREEKNRSGKMTSIIFIRDKNSRGQEISGYIDYAHRLKSEDFEPYFSCKKKLLPRPSDLSFYNWETQTSTSNPTPNYQVMAENASGLLFKNKRDRKTLNVDPKASSPGDNSTRTVIETPKYQQVVVYDHTTRRKT</sequence>
<evidence type="ECO:0000313" key="8">
    <source>
        <dbReference type="EMBL" id="CAD5112863.1"/>
    </source>
</evidence>
<evidence type="ECO:0000256" key="2">
    <source>
        <dbReference type="ARBA" id="ARBA00004123"/>
    </source>
</evidence>
<dbReference type="GO" id="GO:0005737">
    <property type="term" value="C:cytoplasm"/>
    <property type="evidence" value="ECO:0007669"/>
    <property type="project" value="UniProtKB-SubCell"/>
</dbReference>
<accession>A0A7I8VBZ4</accession>
<keyword evidence="6" id="KW-0539">Nucleus</keyword>
<evidence type="ECO:0000256" key="3">
    <source>
        <dbReference type="ARBA" id="ARBA00004496"/>
    </source>
</evidence>
<evidence type="ECO:0000313" key="9">
    <source>
        <dbReference type="Proteomes" id="UP000549394"/>
    </source>
</evidence>
<proteinExistence type="predicted"/>